<organism evidence="2 3">
    <name type="scientific">Kitasatospora saccharophila</name>
    <dbReference type="NCBI Taxonomy" id="407973"/>
    <lineage>
        <taxon>Bacteria</taxon>
        <taxon>Bacillati</taxon>
        <taxon>Actinomycetota</taxon>
        <taxon>Actinomycetes</taxon>
        <taxon>Kitasatosporales</taxon>
        <taxon>Streptomycetaceae</taxon>
        <taxon>Kitasatospora</taxon>
    </lineage>
</organism>
<protein>
    <submittedName>
        <fullName evidence="2">Uncharacterized protein</fullName>
    </submittedName>
</protein>
<evidence type="ECO:0000256" key="1">
    <source>
        <dbReference type="SAM" id="Phobius"/>
    </source>
</evidence>
<reference evidence="2 3" key="1">
    <citation type="journal article" date="2019" name="Int. J. Syst. Evol. Microbiol.">
        <title>The Global Catalogue of Microorganisms (GCM) 10K type strain sequencing project: providing services to taxonomists for standard genome sequencing and annotation.</title>
        <authorList>
            <consortium name="The Broad Institute Genomics Platform"/>
            <consortium name="The Broad Institute Genome Sequencing Center for Infectious Disease"/>
            <person name="Wu L."/>
            <person name="Ma J."/>
        </authorList>
    </citation>
    <scope>NUCLEOTIDE SEQUENCE [LARGE SCALE GENOMIC DNA]</scope>
    <source>
        <strain evidence="2 3">JCM 14559</strain>
    </source>
</reference>
<dbReference type="EMBL" id="BAAANS010000039">
    <property type="protein sequence ID" value="GAA2110637.1"/>
    <property type="molecule type" value="Genomic_DNA"/>
</dbReference>
<feature type="transmembrane region" description="Helical" evidence="1">
    <location>
        <begin position="38"/>
        <end position="56"/>
    </location>
</feature>
<feature type="transmembrane region" description="Helical" evidence="1">
    <location>
        <begin position="68"/>
        <end position="88"/>
    </location>
</feature>
<keyword evidence="3" id="KW-1185">Reference proteome</keyword>
<proteinExistence type="predicted"/>
<sequence length="99" mass="10102">MSTTAVTATAVTATAPTAPTAATTPEAAAAPSVHVRALLTWLAVYPAITLAQLLLGPELAGLSVPLRVLVITGLVVPTVVYLLVPALLRARAALLRRRG</sequence>
<name>A0ABN2XHE5_9ACTN</name>
<accession>A0ABN2XHE5</accession>
<keyword evidence="1" id="KW-0812">Transmembrane</keyword>
<gene>
    <name evidence="2" type="ORF">GCM10009759_52130</name>
</gene>
<keyword evidence="1" id="KW-0472">Membrane</keyword>
<comment type="caution">
    <text evidence="2">The sequence shown here is derived from an EMBL/GenBank/DDBJ whole genome shotgun (WGS) entry which is preliminary data.</text>
</comment>
<keyword evidence="1" id="KW-1133">Transmembrane helix</keyword>
<dbReference type="RefSeq" id="WP_344555129.1">
    <property type="nucleotide sequence ID" value="NZ_BAAANS010000039.1"/>
</dbReference>
<evidence type="ECO:0000313" key="3">
    <source>
        <dbReference type="Proteomes" id="UP001500897"/>
    </source>
</evidence>
<dbReference type="Proteomes" id="UP001500897">
    <property type="component" value="Unassembled WGS sequence"/>
</dbReference>
<evidence type="ECO:0000313" key="2">
    <source>
        <dbReference type="EMBL" id="GAA2110637.1"/>
    </source>
</evidence>